<dbReference type="Proteomes" id="UP000037386">
    <property type="component" value="Unassembled WGS sequence"/>
</dbReference>
<dbReference type="InterPro" id="IPR002611">
    <property type="entry name" value="IstB_ATP-bd"/>
</dbReference>
<name>A0A0M1MZT7_9MOLU</name>
<dbReference type="GO" id="GO:0005524">
    <property type="term" value="F:ATP binding"/>
    <property type="evidence" value="ECO:0007669"/>
    <property type="project" value="UniProtKB-KW"/>
</dbReference>
<dbReference type="GO" id="GO:0006260">
    <property type="term" value="P:DNA replication"/>
    <property type="evidence" value="ECO:0007669"/>
    <property type="project" value="TreeGrafter"/>
</dbReference>
<dbReference type="AlphaFoldDB" id="A0A0M1MZT7"/>
<keyword evidence="2" id="KW-0067">ATP-binding</keyword>
<dbReference type="InterPro" id="IPR027417">
    <property type="entry name" value="P-loop_NTPase"/>
</dbReference>
<sequence length="273" mass="32651">MVLVKKKYLDEMKEVISNDPETKNLKVEDKDVMMVFNYLQNKHKDHSFGYKQVLKTKPYLHIMLQETTATKHIDLKNNLEQNNILFNQDLKLEEVDLNAFKINNLVQEKIFQKTKEMIMSFYHVKKGFYLHGDFGTGKTFLLKALTKELINKNISVLFIFMPDLARQFKTTWYSDLLEKKIHYLKKVPCLILDDIGSENMTYYFRDDILLPLLYYRFEHKLPTFFSSNFDLEDLFNYFKSFQDFNSEIKAYKIVNLIKKNTSIYNFSVLNKEI</sequence>
<dbReference type="CDD" id="cd00009">
    <property type="entry name" value="AAA"/>
    <property type="match status" value="1"/>
</dbReference>
<feature type="domain" description="IstB-like ATP-binding" evidence="1">
    <location>
        <begin position="32"/>
        <end position="232"/>
    </location>
</feature>
<accession>A0A0M1MZT7</accession>
<dbReference type="OrthoDB" id="61127at2"/>
<evidence type="ECO:0000313" key="2">
    <source>
        <dbReference type="EMBL" id="KOR75408.1"/>
    </source>
</evidence>
<dbReference type="PATRIC" id="fig|479893.3.peg.430"/>
<dbReference type="Gene3D" id="3.40.50.300">
    <property type="entry name" value="P-loop containing nucleotide triphosphate hydrolases"/>
    <property type="match status" value="1"/>
</dbReference>
<organism evidence="2 3">
    <name type="scientific">Candidatus Phytoplasma pruni</name>
    <dbReference type="NCBI Taxonomy" id="479893"/>
    <lineage>
        <taxon>Bacteria</taxon>
        <taxon>Bacillati</taxon>
        <taxon>Mycoplasmatota</taxon>
        <taxon>Mollicutes</taxon>
        <taxon>Acholeplasmatales</taxon>
        <taxon>Acholeplasmataceae</taxon>
        <taxon>Candidatus Phytoplasma</taxon>
        <taxon>16SrIII (X-disease group)</taxon>
    </lineage>
</organism>
<dbReference type="STRING" id="479893.CPX_001628"/>
<proteinExistence type="predicted"/>
<dbReference type="SUPFAM" id="SSF52540">
    <property type="entry name" value="P-loop containing nucleoside triphosphate hydrolases"/>
    <property type="match status" value="1"/>
</dbReference>
<reference evidence="3" key="1">
    <citation type="submission" date="2015-05" db="EMBL/GenBank/DDBJ databases">
        <title>Draft genome sequence of 'Candidatus Phytoplasma Pruni' strain CX, a plant pathogenic bacterium.</title>
        <authorList>
            <person name="Lee I.-M."/>
            <person name="Bottner-Parker K.D."/>
            <person name="Shao J."/>
            <person name="Gundersen-Rindal D.E."/>
            <person name="Zhao Y."/>
            <person name="Davis R.E."/>
        </authorList>
    </citation>
    <scope>NUCLEOTIDE SEQUENCE [LARGE SCALE GENOMIC DNA]</scope>
    <source>
        <strain evidence="3">CX</strain>
    </source>
</reference>
<evidence type="ECO:0000313" key="3">
    <source>
        <dbReference type="Proteomes" id="UP000037386"/>
    </source>
</evidence>
<gene>
    <name evidence="2" type="primary">dnaC</name>
    <name evidence="2" type="ORF">CPX_001628</name>
</gene>
<evidence type="ECO:0000259" key="1">
    <source>
        <dbReference type="Pfam" id="PF01695"/>
    </source>
</evidence>
<comment type="caution">
    <text evidence="2">The sequence shown here is derived from an EMBL/GenBank/DDBJ whole genome shotgun (WGS) entry which is preliminary data.</text>
</comment>
<dbReference type="Pfam" id="PF01695">
    <property type="entry name" value="IstB_IS21"/>
    <property type="match status" value="1"/>
</dbReference>
<dbReference type="PANTHER" id="PTHR30050:SF8">
    <property type="entry name" value="PRIMOSOMAL PROTEIN DNAI"/>
    <property type="match status" value="1"/>
</dbReference>
<keyword evidence="2" id="KW-0547">Nucleotide-binding</keyword>
<protein>
    <submittedName>
        <fullName evidence="2">ATP-binding loader protein for DnaB</fullName>
    </submittedName>
</protein>
<dbReference type="EMBL" id="LHCF01000009">
    <property type="protein sequence ID" value="KOR75408.1"/>
    <property type="molecule type" value="Genomic_DNA"/>
</dbReference>
<dbReference type="PANTHER" id="PTHR30050">
    <property type="entry name" value="CHROMOSOMAL REPLICATION INITIATOR PROTEIN DNAA"/>
    <property type="match status" value="1"/>
</dbReference>